<protein>
    <submittedName>
        <fullName evidence="1">Uncharacterized protein</fullName>
    </submittedName>
</protein>
<sequence>MYNFEQRYCHVRTYRKCAVGLVEGGPSTNIWMNGHKLSEELFPKDRLLKSLSVSIQDAEASKPDDHKHILNALVGRKGFFMKFKPRKHHQKYIDLNNAVRGVFASTYRGIQIAYDDGKKGNWNATLHAMKHSVTKYMELTYLNDFKADVVADIFHYLPIALEQLGIDGCPHGKVAMDAFLDWLENTSTNLKELRIYRTCIGEEFGGKECSERLARFLARKDCKIEHICLQNTDLVGSRNVHTWIECLEKNQSLKRKLHVVSFEGMGWHVKNVGVSELPNTSIDVPADGVKGKIYWDGKTFPDATLPIEQEKALEKTLSKNAGGFNVFRTHC</sequence>
<accession>A0AAD3CE99</accession>
<gene>
    <name evidence="1" type="ORF">CTEN210_00986</name>
</gene>
<dbReference type="Proteomes" id="UP001054902">
    <property type="component" value="Unassembled WGS sequence"/>
</dbReference>
<reference evidence="1 2" key="1">
    <citation type="journal article" date="2021" name="Sci. Rep.">
        <title>The genome of the diatom Chaetoceros tenuissimus carries an ancient integrated fragment of an extant virus.</title>
        <authorList>
            <person name="Hongo Y."/>
            <person name="Kimura K."/>
            <person name="Takaki Y."/>
            <person name="Yoshida Y."/>
            <person name="Baba S."/>
            <person name="Kobayashi G."/>
            <person name="Nagasaki K."/>
            <person name="Hano T."/>
            <person name="Tomaru Y."/>
        </authorList>
    </citation>
    <scope>NUCLEOTIDE SEQUENCE [LARGE SCALE GENOMIC DNA]</scope>
    <source>
        <strain evidence="1 2">NIES-3715</strain>
    </source>
</reference>
<name>A0AAD3CE99_9STRA</name>
<dbReference type="SUPFAM" id="SSF52047">
    <property type="entry name" value="RNI-like"/>
    <property type="match status" value="1"/>
</dbReference>
<evidence type="ECO:0000313" key="2">
    <source>
        <dbReference type="Proteomes" id="UP001054902"/>
    </source>
</evidence>
<organism evidence="1 2">
    <name type="scientific">Chaetoceros tenuissimus</name>
    <dbReference type="NCBI Taxonomy" id="426638"/>
    <lineage>
        <taxon>Eukaryota</taxon>
        <taxon>Sar</taxon>
        <taxon>Stramenopiles</taxon>
        <taxon>Ochrophyta</taxon>
        <taxon>Bacillariophyta</taxon>
        <taxon>Coscinodiscophyceae</taxon>
        <taxon>Chaetocerotophycidae</taxon>
        <taxon>Chaetocerotales</taxon>
        <taxon>Chaetocerotaceae</taxon>
        <taxon>Chaetoceros</taxon>
    </lineage>
</organism>
<dbReference type="InterPro" id="IPR032675">
    <property type="entry name" value="LRR_dom_sf"/>
</dbReference>
<proteinExistence type="predicted"/>
<dbReference type="AlphaFoldDB" id="A0AAD3CE99"/>
<comment type="caution">
    <text evidence="1">The sequence shown here is derived from an EMBL/GenBank/DDBJ whole genome shotgun (WGS) entry which is preliminary data.</text>
</comment>
<evidence type="ECO:0000313" key="1">
    <source>
        <dbReference type="EMBL" id="GFH44512.1"/>
    </source>
</evidence>
<keyword evidence="2" id="KW-1185">Reference proteome</keyword>
<dbReference type="Gene3D" id="3.80.10.10">
    <property type="entry name" value="Ribonuclease Inhibitor"/>
    <property type="match status" value="1"/>
</dbReference>
<dbReference type="EMBL" id="BLLK01000020">
    <property type="protein sequence ID" value="GFH44512.1"/>
    <property type="molecule type" value="Genomic_DNA"/>
</dbReference>